<dbReference type="EMBL" id="JARBHB010000005">
    <property type="protein sequence ID" value="KAJ8882502.1"/>
    <property type="molecule type" value="Genomic_DNA"/>
</dbReference>
<evidence type="ECO:0000313" key="2">
    <source>
        <dbReference type="EMBL" id="KAJ8882502.1"/>
    </source>
</evidence>
<reference evidence="2 3" key="1">
    <citation type="submission" date="2023-02" db="EMBL/GenBank/DDBJ databases">
        <title>LHISI_Scaffold_Assembly.</title>
        <authorList>
            <person name="Stuart O.P."/>
            <person name="Cleave R."/>
            <person name="Magrath M.J.L."/>
            <person name="Mikheyev A.S."/>
        </authorList>
    </citation>
    <scope>NUCLEOTIDE SEQUENCE [LARGE SCALE GENOMIC DNA]</scope>
    <source>
        <strain evidence="2">Daus_M_001</strain>
        <tissue evidence="2">Leg muscle</tissue>
    </source>
</reference>
<accession>A0ABQ9HE30</accession>
<keyword evidence="3" id="KW-1185">Reference proteome</keyword>
<name>A0ABQ9HE30_9NEOP</name>
<comment type="caution">
    <text evidence="2">The sequence shown here is derived from an EMBL/GenBank/DDBJ whole genome shotgun (WGS) entry which is preliminary data.</text>
</comment>
<feature type="region of interest" description="Disordered" evidence="1">
    <location>
        <begin position="273"/>
        <end position="293"/>
    </location>
</feature>
<feature type="compositionally biased region" description="Basic and acidic residues" evidence="1">
    <location>
        <begin position="276"/>
        <end position="285"/>
    </location>
</feature>
<sequence length="516" mass="57284">MDSRNRIAILHRPPLGILNGFQESDCYTPPPSPRDLEWIPGIVCGATPYTCSCRTLNHFPPGRALTDFHKREPYRKMRLVGRYSLGYPVSPAQAFHRCSILTAFHTHWLSRIPMVTLIDTEWWRGTGSAELAASSPRHTLTQVRWEVASGTRPHQISNRAGQRVRSSTWLAGGIGRGGTGYPWGPGLRHTLTKVGTTAPRHPCDQLGNAISTIRYYADMLTISISPGRWIEPRLGPLRFRFNSISPSRYRRMQWGRLPVCFGPVIRKTGARIKRRGERDIPDKTRGPTASSGAILTCENPVTRPRIEPVANLKEWGSAPHDRVSQTEMTQLIVHDGLGGVGGGGERNRRTPRKPAFDSLRNLGYDQPVEAYSTSHASPSTHLSTIKILESNHPSILMKRFRETLESRNLNIRAGNRSRVTPEREFGAISQHHLGQSSTISMPPRNSGGCFIDLAITYCPRFDDVGGGGRGWEGSRECGIAAWCAGRPDHRAPFGDRVVQTALAICKAELTCTNNTK</sequence>
<evidence type="ECO:0000256" key="1">
    <source>
        <dbReference type="SAM" id="MobiDB-lite"/>
    </source>
</evidence>
<dbReference type="Proteomes" id="UP001159363">
    <property type="component" value="Chromosome 4"/>
</dbReference>
<protein>
    <submittedName>
        <fullName evidence="2">Uncharacterized protein</fullName>
    </submittedName>
</protein>
<organism evidence="2 3">
    <name type="scientific">Dryococelus australis</name>
    <dbReference type="NCBI Taxonomy" id="614101"/>
    <lineage>
        <taxon>Eukaryota</taxon>
        <taxon>Metazoa</taxon>
        <taxon>Ecdysozoa</taxon>
        <taxon>Arthropoda</taxon>
        <taxon>Hexapoda</taxon>
        <taxon>Insecta</taxon>
        <taxon>Pterygota</taxon>
        <taxon>Neoptera</taxon>
        <taxon>Polyneoptera</taxon>
        <taxon>Phasmatodea</taxon>
        <taxon>Verophasmatodea</taxon>
        <taxon>Anareolatae</taxon>
        <taxon>Phasmatidae</taxon>
        <taxon>Eurycanthinae</taxon>
        <taxon>Dryococelus</taxon>
    </lineage>
</organism>
<evidence type="ECO:0000313" key="3">
    <source>
        <dbReference type="Proteomes" id="UP001159363"/>
    </source>
</evidence>
<feature type="region of interest" description="Disordered" evidence="1">
    <location>
        <begin position="335"/>
        <end position="359"/>
    </location>
</feature>
<proteinExistence type="predicted"/>
<gene>
    <name evidence="2" type="ORF">PR048_014313</name>
</gene>